<dbReference type="KEGG" id="woc:BA177_06645"/>
<feature type="transmembrane region" description="Helical" evidence="1">
    <location>
        <begin position="439"/>
        <end position="458"/>
    </location>
</feature>
<dbReference type="InterPro" id="IPR052556">
    <property type="entry name" value="PolySynth_Transporter"/>
</dbReference>
<dbReference type="STRING" id="1548547.BA177_06645"/>
<keyword evidence="3" id="KW-1185">Reference proteome</keyword>
<organism evidence="2 3">
    <name type="scientific">Woeseia oceani</name>
    <dbReference type="NCBI Taxonomy" id="1548547"/>
    <lineage>
        <taxon>Bacteria</taxon>
        <taxon>Pseudomonadati</taxon>
        <taxon>Pseudomonadota</taxon>
        <taxon>Gammaproteobacteria</taxon>
        <taxon>Woeseiales</taxon>
        <taxon>Woeseiaceae</taxon>
        <taxon>Woeseia</taxon>
    </lineage>
</organism>
<dbReference type="EMBL" id="CP016268">
    <property type="protein sequence ID" value="ANO50925.1"/>
    <property type="molecule type" value="Genomic_DNA"/>
</dbReference>
<feature type="transmembrane region" description="Helical" evidence="1">
    <location>
        <begin position="81"/>
        <end position="103"/>
    </location>
</feature>
<feature type="transmembrane region" description="Helical" evidence="1">
    <location>
        <begin position="12"/>
        <end position="36"/>
    </location>
</feature>
<keyword evidence="1" id="KW-1133">Transmembrane helix</keyword>
<evidence type="ECO:0000313" key="3">
    <source>
        <dbReference type="Proteomes" id="UP000092695"/>
    </source>
</evidence>
<feature type="transmembrane region" description="Helical" evidence="1">
    <location>
        <begin position="42"/>
        <end position="61"/>
    </location>
</feature>
<accession>A0A193LEH0</accession>
<name>A0A193LEH0_9GAMM</name>
<dbReference type="OrthoDB" id="103403at2"/>
<feature type="transmembrane region" description="Helical" evidence="1">
    <location>
        <begin position="356"/>
        <end position="378"/>
    </location>
</feature>
<feature type="transmembrane region" description="Helical" evidence="1">
    <location>
        <begin position="412"/>
        <end position="433"/>
    </location>
</feature>
<evidence type="ECO:0000256" key="1">
    <source>
        <dbReference type="SAM" id="Phobius"/>
    </source>
</evidence>
<evidence type="ECO:0000313" key="2">
    <source>
        <dbReference type="EMBL" id="ANO50925.1"/>
    </source>
</evidence>
<proteinExistence type="predicted"/>
<feature type="transmembrane region" description="Helical" evidence="1">
    <location>
        <begin position="325"/>
        <end position="344"/>
    </location>
</feature>
<feature type="transmembrane region" description="Helical" evidence="1">
    <location>
        <begin position="146"/>
        <end position="164"/>
    </location>
</feature>
<dbReference type="RefSeq" id="WP_068614470.1">
    <property type="nucleotide sequence ID" value="NZ_CP016268.1"/>
</dbReference>
<reference evidence="2 3" key="1">
    <citation type="submission" date="2016-06" db="EMBL/GenBank/DDBJ databases">
        <title>Complete genome sequence of a deep-branching marine Gamma Proteobacterium Woeseia oceani type strain XK5.</title>
        <authorList>
            <person name="Mu D."/>
            <person name="Du Z."/>
        </authorList>
    </citation>
    <scope>NUCLEOTIDE SEQUENCE [LARGE SCALE GENOMIC DNA]</scope>
    <source>
        <strain evidence="2 3">XK5</strain>
    </source>
</reference>
<dbReference type="Proteomes" id="UP000092695">
    <property type="component" value="Chromosome"/>
</dbReference>
<evidence type="ECO:0008006" key="4">
    <source>
        <dbReference type="Google" id="ProtNLM"/>
    </source>
</evidence>
<dbReference type="PANTHER" id="PTHR43424">
    <property type="entry name" value="LOCUS PUTATIVE PROTEIN 1-RELATED"/>
    <property type="match status" value="1"/>
</dbReference>
<feature type="transmembrane region" description="Helical" evidence="1">
    <location>
        <begin position="288"/>
        <end position="313"/>
    </location>
</feature>
<dbReference type="AlphaFoldDB" id="A0A193LEH0"/>
<feature type="transmembrane region" description="Helical" evidence="1">
    <location>
        <begin position="384"/>
        <end position="403"/>
    </location>
</feature>
<dbReference type="Pfam" id="PF13440">
    <property type="entry name" value="Polysacc_synt_3"/>
    <property type="match status" value="1"/>
</dbReference>
<dbReference type="PANTHER" id="PTHR43424:SF1">
    <property type="entry name" value="LOCUS PUTATIVE PROTEIN 1-RELATED"/>
    <property type="match status" value="1"/>
</dbReference>
<feature type="transmembrane region" description="Helical" evidence="1">
    <location>
        <begin position="170"/>
        <end position="192"/>
    </location>
</feature>
<gene>
    <name evidence="2" type="ORF">BA177_06645</name>
</gene>
<keyword evidence="1" id="KW-0812">Transmembrane</keyword>
<protein>
    <recommendedName>
        <fullName evidence="4">Polysaccharide biosynthesis protein C-terminal domain-containing protein</fullName>
    </recommendedName>
</protein>
<sequence>MKGEMVKRTFIFAYFTVGIAQLCEIGFNFLLYTTFAVNVVGVYAWAAAVIVFFNMTVDLGVEPVLTRKFGTSRPSLKNAYIATYIPRLPILLVGLSVIVFLFAQDYLDAGRFWLLLLIGGQSIFNMSDGVCKAWLRTNSLQTHANAMAAGIGVLKLLAILFLTQGDNGTILELMALLLVVRALISASAFATVQRRSRRTVQSDGESLSQLTCGMLKSGLVIGGIGLLTAVQNRFDWLLVSYFVSTNALAGYSLANKFYEVSQVIVGASMTTVYPWLCRFRESSPTLNVILRMVVAIGALMGVLGAACGPWLIGVLFGDKYADAEFAAMILMVAVGLMTSSGVFYQVLLANGLESSLLRVTAVTTVLQAICNVLLIQVLGITGAAIGMLLLVLMTTSGLSYLVLKRRIMERSAVLRILVFITIYLGLAGVLAFWMPSTLISATLGGTLVVFVGWQVLFTRDEQKLLIEKGGEIVCSFNRENLH</sequence>
<keyword evidence="1" id="KW-0472">Membrane</keyword>